<feature type="region of interest" description="Disordered" evidence="4">
    <location>
        <begin position="1"/>
        <end position="22"/>
    </location>
</feature>
<evidence type="ECO:0000256" key="1">
    <source>
        <dbReference type="ARBA" id="ARBA00022723"/>
    </source>
</evidence>
<feature type="compositionally biased region" description="Basic and acidic residues" evidence="4">
    <location>
        <begin position="1334"/>
        <end position="1370"/>
    </location>
</feature>
<dbReference type="Gene3D" id="3.30.40.100">
    <property type="match status" value="1"/>
</dbReference>
<dbReference type="InterPro" id="IPR055300">
    <property type="entry name" value="CWZF3/5/7"/>
</dbReference>
<evidence type="ECO:0000313" key="7">
    <source>
        <dbReference type="Proteomes" id="UP001141806"/>
    </source>
</evidence>
<gene>
    <name evidence="6" type="ORF">NE237_015629</name>
</gene>
<feature type="compositionally biased region" description="Basic and acidic residues" evidence="4">
    <location>
        <begin position="914"/>
        <end position="934"/>
    </location>
</feature>
<dbReference type="EMBL" id="JAMYWD010000006">
    <property type="protein sequence ID" value="KAJ4968928.1"/>
    <property type="molecule type" value="Genomic_DNA"/>
</dbReference>
<evidence type="ECO:0000256" key="4">
    <source>
        <dbReference type="SAM" id="MobiDB-lite"/>
    </source>
</evidence>
<feature type="region of interest" description="Disordered" evidence="4">
    <location>
        <begin position="1098"/>
        <end position="1143"/>
    </location>
</feature>
<organism evidence="6 7">
    <name type="scientific">Protea cynaroides</name>
    <dbReference type="NCBI Taxonomy" id="273540"/>
    <lineage>
        <taxon>Eukaryota</taxon>
        <taxon>Viridiplantae</taxon>
        <taxon>Streptophyta</taxon>
        <taxon>Embryophyta</taxon>
        <taxon>Tracheophyta</taxon>
        <taxon>Spermatophyta</taxon>
        <taxon>Magnoliopsida</taxon>
        <taxon>Proteales</taxon>
        <taxon>Proteaceae</taxon>
        <taxon>Protea</taxon>
    </lineage>
</organism>
<feature type="compositionally biased region" description="Basic and acidic residues" evidence="4">
    <location>
        <begin position="1243"/>
        <end position="1262"/>
    </location>
</feature>
<dbReference type="PROSITE" id="PS51050">
    <property type="entry name" value="ZF_CW"/>
    <property type="match status" value="1"/>
</dbReference>
<protein>
    <recommendedName>
        <fullName evidence="5">CW-type domain-containing protein</fullName>
    </recommendedName>
</protein>
<evidence type="ECO:0000256" key="2">
    <source>
        <dbReference type="ARBA" id="ARBA00022771"/>
    </source>
</evidence>
<feature type="region of interest" description="Disordered" evidence="4">
    <location>
        <begin position="438"/>
        <end position="572"/>
    </location>
</feature>
<reference evidence="6" key="1">
    <citation type="journal article" date="2023" name="Plant J.">
        <title>The genome of the king protea, Protea cynaroides.</title>
        <authorList>
            <person name="Chang J."/>
            <person name="Duong T.A."/>
            <person name="Schoeman C."/>
            <person name="Ma X."/>
            <person name="Roodt D."/>
            <person name="Barker N."/>
            <person name="Li Z."/>
            <person name="Van de Peer Y."/>
            <person name="Mizrachi E."/>
        </authorList>
    </citation>
    <scope>NUCLEOTIDE SEQUENCE</scope>
    <source>
        <tissue evidence="6">Young leaves</tissue>
    </source>
</reference>
<feature type="compositionally biased region" description="Basic and acidic residues" evidence="4">
    <location>
        <begin position="1001"/>
        <end position="1011"/>
    </location>
</feature>
<feature type="region of interest" description="Disordered" evidence="4">
    <location>
        <begin position="1239"/>
        <end position="1308"/>
    </location>
</feature>
<dbReference type="Pfam" id="PF24756">
    <property type="entry name" value="THD_CWZF3-5-7"/>
    <property type="match status" value="1"/>
</dbReference>
<feature type="region of interest" description="Disordered" evidence="4">
    <location>
        <begin position="223"/>
        <end position="249"/>
    </location>
</feature>
<feature type="domain" description="CW-type" evidence="5">
    <location>
        <begin position="665"/>
        <end position="718"/>
    </location>
</feature>
<feature type="region of interest" description="Disordered" evidence="4">
    <location>
        <begin position="1000"/>
        <end position="1042"/>
    </location>
</feature>
<keyword evidence="2" id="KW-0863">Zinc-finger</keyword>
<dbReference type="GO" id="GO:0008270">
    <property type="term" value="F:zinc ion binding"/>
    <property type="evidence" value="ECO:0007669"/>
    <property type="project" value="UniProtKB-KW"/>
</dbReference>
<feature type="compositionally biased region" description="Basic and acidic residues" evidence="4">
    <location>
        <begin position="1019"/>
        <end position="1039"/>
    </location>
</feature>
<keyword evidence="7" id="KW-1185">Reference proteome</keyword>
<keyword evidence="3" id="KW-0862">Zinc</keyword>
<feature type="compositionally biased region" description="Polar residues" evidence="4">
    <location>
        <begin position="781"/>
        <end position="811"/>
    </location>
</feature>
<feature type="compositionally biased region" description="Basic and acidic residues" evidence="4">
    <location>
        <begin position="177"/>
        <end position="192"/>
    </location>
</feature>
<feature type="region of interest" description="Disordered" evidence="4">
    <location>
        <begin position="140"/>
        <end position="192"/>
    </location>
</feature>
<feature type="region of interest" description="Disordered" evidence="4">
    <location>
        <begin position="764"/>
        <end position="824"/>
    </location>
</feature>
<dbReference type="OrthoDB" id="757982at2759"/>
<feature type="compositionally biased region" description="Low complexity" evidence="4">
    <location>
        <begin position="1101"/>
        <end position="1112"/>
    </location>
</feature>
<dbReference type="Pfam" id="PF07496">
    <property type="entry name" value="zf-CW"/>
    <property type="match status" value="1"/>
</dbReference>
<dbReference type="PANTHER" id="PTHR46524">
    <property type="entry name" value="CW-TYPE ZINC FINGER"/>
    <property type="match status" value="1"/>
</dbReference>
<feature type="compositionally biased region" description="Gly residues" evidence="4">
    <location>
        <begin position="12"/>
        <end position="21"/>
    </location>
</feature>
<feature type="compositionally biased region" description="Basic and acidic residues" evidence="4">
    <location>
        <begin position="155"/>
        <end position="166"/>
    </location>
</feature>
<dbReference type="Proteomes" id="UP001141806">
    <property type="component" value="Unassembled WGS sequence"/>
</dbReference>
<feature type="region of interest" description="Disordered" evidence="4">
    <location>
        <begin position="910"/>
        <end position="934"/>
    </location>
</feature>
<evidence type="ECO:0000259" key="5">
    <source>
        <dbReference type="PROSITE" id="PS51050"/>
    </source>
</evidence>
<keyword evidence="1" id="KW-0479">Metal-binding</keyword>
<dbReference type="InterPro" id="IPR011124">
    <property type="entry name" value="Znf_CW"/>
</dbReference>
<feature type="compositionally biased region" description="Basic and acidic residues" evidence="4">
    <location>
        <begin position="1414"/>
        <end position="1434"/>
    </location>
</feature>
<feature type="region of interest" description="Disordered" evidence="4">
    <location>
        <begin position="597"/>
        <end position="630"/>
    </location>
</feature>
<feature type="compositionally biased region" description="Basic and acidic residues" evidence="4">
    <location>
        <begin position="464"/>
        <end position="473"/>
    </location>
</feature>
<name>A0A9Q0KE52_9MAGN</name>
<comment type="caution">
    <text evidence="6">The sequence shown here is derived from an EMBL/GenBank/DDBJ whole genome shotgun (WGS) entry which is preliminary data.</text>
</comment>
<evidence type="ECO:0000313" key="6">
    <source>
        <dbReference type="EMBL" id="KAJ4968928.1"/>
    </source>
</evidence>
<feature type="compositionally biased region" description="Low complexity" evidence="4">
    <location>
        <begin position="223"/>
        <end position="233"/>
    </location>
</feature>
<feature type="compositionally biased region" description="Basic and acidic residues" evidence="4">
    <location>
        <begin position="553"/>
        <end position="572"/>
    </location>
</feature>
<proteinExistence type="predicted"/>
<sequence length="1767" mass="193006">MLSVGSRDGRKGLGLGFGVGGEMEETELEEGETCYYQDDDASIDPDVALSYIGEKLQDVLGHFQKDFEGGVSAENLGAKFGGYGSFLPTYQRSPPVWPQPRTPPKVQNYNAQRSPNHLSVEGMRQNSSVPSSAPFAVRLGPASSSAAPPLVSRVLSEDNSVKRDVCSDPANSSMEFSPKHEHSNKTLHPNDQKILKVRIKVGPDSTSAQKNAEIYSGLGLDMSPSSSFDDSPAGSGGLSPESRDFPDESPTSILQIMTSFPVPCGLLLSPLSDSLLRLSEKENFQRESRSVSAYKGSLESAGLPVDEFSSVMEVSKVLGERKMKSMEKSAGSLELKNVSSKDAGNDITTLLKKEIDSEIPTDREFVSNALKLPLLSSLKFGTGDTTKGSAKTPDIFGEVNKVMLKEKILSSDLAKEESLELVPSEDVDTVDKSAKISSGAKVLDLRKDRSKGNKSYGPCVTESDAAKGRRDLDGGTTGAPRQKVGQKATSHEQVGMKRPHVKEQLFSSGKKKSKGSQSNGTPVTEFPKESLKLVSSSASKDKKKNSQASDYPFKSKSDDVKSSRKDLGKSVDNHRHLIGESIVEQAEDRVDLLEMPFKDQQNDSKPEFFDKETHTLSDKSKDRPSGKKVDNQLTSEAYPRATMTAAPLMENGPVSDAVHPPPASVVIKENWVGCDKCQKWRLLPLGMEPTDLPEKWLCSMLDWLPGMDRCDISEEETTRALHALYQAPIIEGQTNIHSQPDAAASGVTMDEVQRLDQNHRTLSLQVLPGSAKKKHGLKEVSSASKHTGSIHFSSSTKKNQQPSAKSRSLNDVQLPLGSNPVNKPVFRQLSQSDDLAVKKHMHKQKDKQKLLETYLDGGVSKLSRKKSKREADQCEYRASKKEKSEGMYYIDEDRNSGHQIVHPCSSTALPAKAPGKDPNKFNEHFSLKDSKYDGKDSYPASAKKLKDRVQVSLDGSAAQDLAKSNKMDAAAKKRKVKEWQENQIYLDPISGHHLLDNMGSVKEETSESEHRKEKKARASKSEAKESSTSKGDIRTEKKGKVTKILLSGSRDQPVGGMEEEGTCCIEKDQQLGQYWGAKNVSQRTLDAVDSLKKDIGYGEPSVAATSSSSKVSGSRKTKTNFQEVKGSPVESVSSSPLRFSNPDKLASARRDTLGKDDAMNCAVPVMGSQRRFSDGEGDGGSGCSGMARKEKIFTVLHHGSLESPVLDYEDKVVDHTSISKGNMHIEPSSEFEHTHLVNGDADTTDRHNRYQNDLCSKDHGPNEGRVNNGHYRVNGSLPRKSGKGSSSRSKEKHRSSKSGFDKGTVKLSDSFSEQEDMYAMKSLRYEAETEPRDFSPYHHEIRDGKYSSRDKCGVKSDKNEKTYSGKRDSAGKWSSESSRRENQSKLGGHKGSDVKLSATFSKDGKSIPQQHLLQGREGERSSSRFLSDKNDKIDVALGRGKSQFFPHSGDKQETQTQRPRSIPVGASDVLPVDASGSGGDALKVSGHPGKSDNHNGASHSNLRRPTPNVLVVRDLNAPSPARRDSSGQAAANTALKEGKDLKHTADRLKDPGLDLERTGLYFEAALKFLHAASLLEPFNNEVTRSKSVYSETAGMCGFCAHEYEKCKEMAAAAMAYKCMEVAHMKVIYSTHFIASKDQIELQNALKVVPPGESPSSSASDVDNLNNQATLDKIAITKDNSSQAAGNHIIVARNRPTFERLLGFTRDITSAMDASRKSRNAFAAATASLEESQQGEAICCVKRVLDFSFHDVDGLLHLVRLAMNVISR</sequence>
<dbReference type="PANTHER" id="PTHR46524:SF7">
    <property type="entry name" value="CW-TYPE ZINC FINGER"/>
    <property type="match status" value="1"/>
</dbReference>
<evidence type="ECO:0000256" key="3">
    <source>
        <dbReference type="ARBA" id="ARBA00022833"/>
    </source>
</evidence>
<dbReference type="InterPro" id="IPR056406">
    <property type="entry name" value="THD_CWZF3/5/7"/>
</dbReference>
<feature type="region of interest" description="Disordered" evidence="4">
    <location>
        <begin position="1334"/>
        <end position="1538"/>
    </location>
</feature>
<accession>A0A9Q0KE52</accession>